<dbReference type="EMBL" id="LR721782">
    <property type="protein sequence ID" value="VVW23680.1"/>
    <property type="molecule type" value="Genomic_DNA"/>
</dbReference>
<dbReference type="InterPro" id="IPR011333">
    <property type="entry name" value="SKP1/BTB/POZ_sf"/>
</dbReference>
<keyword evidence="4" id="KW-0472">Membrane</keyword>
<comment type="similarity">
    <text evidence="2">Belongs to the SKP1 family.</text>
</comment>
<evidence type="ECO:0000259" key="5">
    <source>
        <dbReference type="Pfam" id="PF03931"/>
    </source>
</evidence>
<dbReference type="GO" id="GO:0009867">
    <property type="term" value="P:jasmonic acid mediated signaling pathway"/>
    <property type="evidence" value="ECO:0007669"/>
    <property type="project" value="UniProtKB-ARBA"/>
</dbReference>
<evidence type="ECO:0000256" key="1">
    <source>
        <dbReference type="ARBA" id="ARBA00004906"/>
    </source>
</evidence>
<keyword evidence="3" id="KW-0833">Ubl conjugation pathway</keyword>
<name>A0A5K1C9H9_9MAGN</name>
<gene>
    <name evidence="6" type="ORF">NYM_LOCUS17658</name>
</gene>
<feature type="domain" description="SKP1 component POZ" evidence="5">
    <location>
        <begin position="8"/>
        <end position="66"/>
    </location>
</feature>
<dbReference type="SUPFAM" id="SSF54695">
    <property type="entry name" value="POZ domain"/>
    <property type="match status" value="1"/>
</dbReference>
<proteinExistence type="inferred from homology"/>
<comment type="pathway">
    <text evidence="1">Protein modification; protein ubiquitination.</text>
</comment>
<dbReference type="AlphaFoldDB" id="A0A5K1C9H9"/>
<organism evidence="6">
    <name type="scientific">Nymphaea colorata</name>
    <name type="common">pocket water lily</name>
    <dbReference type="NCBI Taxonomy" id="210225"/>
    <lineage>
        <taxon>Eukaryota</taxon>
        <taxon>Viridiplantae</taxon>
        <taxon>Streptophyta</taxon>
        <taxon>Embryophyta</taxon>
        <taxon>Tracheophyta</taxon>
        <taxon>Spermatophyta</taxon>
        <taxon>Magnoliopsida</taxon>
        <taxon>Nymphaeales</taxon>
        <taxon>Nymphaeaceae</taxon>
        <taxon>Nymphaea</taxon>
    </lineage>
</organism>
<evidence type="ECO:0000256" key="2">
    <source>
        <dbReference type="ARBA" id="ARBA00009993"/>
    </source>
</evidence>
<sequence>MAKEEGKTVTVKSSDGEVLEVVEAVAKESQTIRQMIEDGCADSGIPLSNVANNILAKVIEYCKKHVDDKIQEEELKAWDAEFVEVDQAMLFNLILVFSSAISLFFIQSSIWV</sequence>
<dbReference type="InterPro" id="IPR001232">
    <property type="entry name" value="SKP1-like"/>
</dbReference>
<dbReference type="GO" id="GO:0006511">
    <property type="term" value="P:ubiquitin-dependent protein catabolic process"/>
    <property type="evidence" value="ECO:0007669"/>
    <property type="project" value="InterPro"/>
</dbReference>
<evidence type="ECO:0000313" key="6">
    <source>
        <dbReference type="EMBL" id="VVW23680.1"/>
    </source>
</evidence>
<dbReference type="Pfam" id="PF03931">
    <property type="entry name" value="Skp1_POZ"/>
    <property type="match status" value="1"/>
</dbReference>
<protein>
    <recommendedName>
        <fullName evidence="5">SKP1 component POZ domain-containing protein</fullName>
    </recommendedName>
</protein>
<keyword evidence="4" id="KW-1133">Transmembrane helix</keyword>
<reference evidence="6" key="1">
    <citation type="submission" date="2019-09" db="EMBL/GenBank/DDBJ databases">
        <authorList>
            <person name="Zhang L."/>
        </authorList>
    </citation>
    <scope>NUCLEOTIDE SEQUENCE</scope>
</reference>
<dbReference type="PANTHER" id="PTHR11165">
    <property type="entry name" value="SKP1"/>
    <property type="match status" value="1"/>
</dbReference>
<dbReference type="InterPro" id="IPR016073">
    <property type="entry name" value="Skp1_comp_POZ"/>
</dbReference>
<accession>A0A5K1C9H9</accession>
<dbReference type="UniPathway" id="UPA00143"/>
<dbReference type="Gramene" id="NC4G0138070.1">
    <property type="protein sequence ID" value="NC4G0138070.1:cds"/>
    <property type="gene ID" value="NC4G0138070"/>
</dbReference>
<dbReference type="GO" id="GO:0016567">
    <property type="term" value="P:protein ubiquitination"/>
    <property type="evidence" value="ECO:0007669"/>
    <property type="project" value="UniProtKB-UniPathway"/>
</dbReference>
<evidence type="ECO:0000256" key="3">
    <source>
        <dbReference type="ARBA" id="ARBA00022786"/>
    </source>
</evidence>
<dbReference type="Gene3D" id="3.30.710.10">
    <property type="entry name" value="Potassium Channel Kv1.1, Chain A"/>
    <property type="match status" value="1"/>
</dbReference>
<evidence type="ECO:0000256" key="4">
    <source>
        <dbReference type="SAM" id="Phobius"/>
    </source>
</evidence>
<keyword evidence="4" id="KW-0812">Transmembrane</keyword>
<feature type="transmembrane region" description="Helical" evidence="4">
    <location>
        <begin position="88"/>
        <end position="106"/>
    </location>
</feature>
<dbReference type="SMART" id="SM00512">
    <property type="entry name" value="Skp1"/>
    <property type="match status" value="1"/>
</dbReference>
<dbReference type="InterPro" id="IPR016897">
    <property type="entry name" value="SKP1"/>
</dbReference>